<evidence type="ECO:0008006" key="3">
    <source>
        <dbReference type="Google" id="ProtNLM"/>
    </source>
</evidence>
<dbReference type="SUPFAM" id="SSF52467">
    <property type="entry name" value="DHS-like NAD/FAD-binding domain"/>
    <property type="match status" value="1"/>
</dbReference>
<sequence length="349" mass="39904">MQRKTTFIVGAGASAEFKFPTGRKLVSEIEQICDLRTDDFGRPISGDGLLWRAFEILPQSDGKRWNPNGLARVATKVRQNMGLAPSIDNFLDSRRGQEGWSEVGKLAIARSILDAERSSELWFDFRHTNDGPSFARFPENWLTELFRILVTRKDKEDFCIALASCRFITFNYDRVIEQFFHQSIKSYFDLSDMEVDELCRTHLSVVHVYGGLGEVSCHKSRYFGRNDDAQYLVEAASKIKTFTEGVHDSEQIALAKDWIRDCKTLIFLGFSFLPLNIRILGPNKGDRYSKGRVLGTSFGMSADNLQIARNILRHEWYGGADYDLEFHEVGAGELIWRHSMFLSEADLRN</sequence>
<name>A0ABT2X8U1_9RHOB</name>
<comment type="caution">
    <text evidence="1">The sequence shown here is derived from an EMBL/GenBank/DDBJ whole genome shotgun (WGS) entry which is preliminary data.</text>
</comment>
<dbReference type="RefSeq" id="WP_263338981.1">
    <property type="nucleotide sequence ID" value="NZ_JAOVQO010000018.1"/>
</dbReference>
<keyword evidence="2" id="KW-1185">Reference proteome</keyword>
<reference evidence="1 2" key="1">
    <citation type="submission" date="2022-10" db="EMBL/GenBank/DDBJ databases">
        <title>Defluviimonas sp. nov., isolated from ocean surface sediments.</title>
        <authorList>
            <person name="He W."/>
            <person name="Wang L."/>
            <person name="Zhang D.-F."/>
        </authorList>
    </citation>
    <scope>NUCLEOTIDE SEQUENCE [LARGE SCALE GENOMIC DNA]</scope>
    <source>
        <strain evidence="1 2">WL0024</strain>
    </source>
</reference>
<dbReference type="EMBL" id="JAOVQO010000018">
    <property type="protein sequence ID" value="MCU9849789.1"/>
    <property type="molecule type" value="Genomic_DNA"/>
</dbReference>
<dbReference type="Proteomes" id="UP001209535">
    <property type="component" value="Unassembled WGS sequence"/>
</dbReference>
<proteinExistence type="predicted"/>
<accession>A0ABT2X8U1</accession>
<gene>
    <name evidence="1" type="ORF">OEZ60_17465</name>
</gene>
<dbReference type="InterPro" id="IPR029035">
    <property type="entry name" value="DHS-like_NAD/FAD-binding_dom"/>
</dbReference>
<evidence type="ECO:0000313" key="1">
    <source>
        <dbReference type="EMBL" id="MCU9849789.1"/>
    </source>
</evidence>
<organism evidence="1 2">
    <name type="scientific">Albidovulum salinarum</name>
    <dbReference type="NCBI Taxonomy" id="2984153"/>
    <lineage>
        <taxon>Bacteria</taxon>
        <taxon>Pseudomonadati</taxon>
        <taxon>Pseudomonadota</taxon>
        <taxon>Alphaproteobacteria</taxon>
        <taxon>Rhodobacterales</taxon>
        <taxon>Paracoccaceae</taxon>
        <taxon>Albidovulum</taxon>
    </lineage>
</organism>
<evidence type="ECO:0000313" key="2">
    <source>
        <dbReference type="Proteomes" id="UP001209535"/>
    </source>
</evidence>
<protein>
    <recommendedName>
        <fullName evidence="3">SIR2-like domain-containing protein</fullName>
    </recommendedName>
</protein>